<gene>
    <name evidence="12" type="ORF">EWM64_g9305</name>
</gene>
<evidence type="ECO:0000313" key="12">
    <source>
        <dbReference type="EMBL" id="TFY74708.1"/>
    </source>
</evidence>
<dbReference type="PANTHER" id="PTHR15642">
    <property type="entry name" value="CYTOCHROME C OXIDASE ASSEMBLY FACTOR 3, MITOCHONDRIAL"/>
    <property type="match status" value="1"/>
</dbReference>
<dbReference type="GO" id="GO:0033617">
    <property type="term" value="P:mitochondrial respiratory chain complex IV assembly"/>
    <property type="evidence" value="ECO:0007669"/>
    <property type="project" value="UniProtKB-UniRule"/>
</dbReference>
<dbReference type="InterPro" id="IPR041752">
    <property type="entry name" value="Coa3"/>
</dbReference>
<accession>A0A4Y9ZMG1</accession>
<comment type="subunit">
    <text evidence="4 9">Component of 250-400 kDa complexes called cytochrome oxidase assembly intermediates or COA complexes.</text>
</comment>
<dbReference type="Pfam" id="PF09813">
    <property type="entry name" value="Coa3_cc"/>
    <property type="match status" value="1"/>
</dbReference>
<proteinExistence type="inferred from homology"/>
<comment type="function">
    <text evidence="1 9">Required for assembly of cytochrome c oxidase (complex IV).</text>
</comment>
<reference evidence="12 13" key="1">
    <citation type="submission" date="2019-02" db="EMBL/GenBank/DDBJ databases">
        <title>Genome sequencing of the rare red list fungi Hericium alpestre (H. flagellum).</title>
        <authorList>
            <person name="Buettner E."/>
            <person name="Kellner H."/>
        </authorList>
    </citation>
    <scope>NUCLEOTIDE SEQUENCE [LARGE SCALE GENOMIC DNA]</scope>
    <source>
        <strain evidence="12 13">DSM 108284</strain>
    </source>
</reference>
<feature type="domain" description="Cytochrome c oxidase assembly factor 3 mitochondrial coiled-coil" evidence="11">
    <location>
        <begin position="4"/>
        <end position="50"/>
    </location>
</feature>
<feature type="region of interest" description="Disordered" evidence="10">
    <location>
        <begin position="54"/>
        <end position="102"/>
    </location>
</feature>
<keyword evidence="13" id="KW-1185">Reference proteome</keyword>
<protein>
    <recommendedName>
        <fullName evidence="9">Cytochrome c oxidase assembly factor 3</fullName>
    </recommendedName>
</protein>
<evidence type="ECO:0000256" key="3">
    <source>
        <dbReference type="ARBA" id="ARBA00007035"/>
    </source>
</evidence>
<dbReference type="EMBL" id="SFCI01001924">
    <property type="protein sequence ID" value="TFY74708.1"/>
    <property type="molecule type" value="Genomic_DNA"/>
</dbReference>
<dbReference type="OrthoDB" id="10018333at2759"/>
<keyword evidence="9" id="KW-0999">Mitochondrion inner membrane</keyword>
<evidence type="ECO:0000256" key="7">
    <source>
        <dbReference type="ARBA" id="ARBA00023128"/>
    </source>
</evidence>
<keyword evidence="8 9" id="KW-0472">Membrane</keyword>
<comment type="caution">
    <text evidence="12">The sequence shown here is derived from an EMBL/GenBank/DDBJ whole genome shotgun (WGS) entry which is preliminary data.</text>
</comment>
<name>A0A4Y9ZMG1_9AGAM</name>
<evidence type="ECO:0000256" key="1">
    <source>
        <dbReference type="ARBA" id="ARBA00003064"/>
    </source>
</evidence>
<evidence type="ECO:0000256" key="10">
    <source>
        <dbReference type="SAM" id="MobiDB-lite"/>
    </source>
</evidence>
<dbReference type="PANTHER" id="PTHR15642:SF3">
    <property type="entry name" value="CYTOCHROME C OXIDASE ASSEMBLY FACTOR 3 HOMOLOG, MITOCHONDRIAL"/>
    <property type="match status" value="1"/>
</dbReference>
<dbReference type="GO" id="GO:0005743">
    <property type="term" value="C:mitochondrial inner membrane"/>
    <property type="evidence" value="ECO:0007669"/>
    <property type="project" value="UniProtKB-UniRule"/>
</dbReference>
<dbReference type="STRING" id="135208.A0A4Y9ZMG1"/>
<feature type="transmembrane region" description="Helical" evidence="9">
    <location>
        <begin position="12"/>
        <end position="33"/>
    </location>
</feature>
<evidence type="ECO:0000256" key="5">
    <source>
        <dbReference type="ARBA" id="ARBA00022692"/>
    </source>
</evidence>
<keyword evidence="6 9" id="KW-1133">Transmembrane helix</keyword>
<evidence type="ECO:0000256" key="2">
    <source>
        <dbReference type="ARBA" id="ARBA00004304"/>
    </source>
</evidence>
<keyword evidence="7 9" id="KW-0496">Mitochondrion</keyword>
<evidence type="ECO:0000313" key="13">
    <source>
        <dbReference type="Proteomes" id="UP000298061"/>
    </source>
</evidence>
<comment type="similarity">
    <text evidence="3 9">Belongs to the COA3 family.</text>
</comment>
<dbReference type="AlphaFoldDB" id="A0A4Y9ZMG1"/>
<organism evidence="12 13">
    <name type="scientific">Hericium alpestre</name>
    <dbReference type="NCBI Taxonomy" id="135208"/>
    <lineage>
        <taxon>Eukaryota</taxon>
        <taxon>Fungi</taxon>
        <taxon>Dikarya</taxon>
        <taxon>Basidiomycota</taxon>
        <taxon>Agaricomycotina</taxon>
        <taxon>Agaricomycetes</taxon>
        <taxon>Russulales</taxon>
        <taxon>Hericiaceae</taxon>
        <taxon>Hericium</taxon>
    </lineage>
</organism>
<dbReference type="InterPro" id="IPR018628">
    <property type="entry name" value="Coa3_CC"/>
</dbReference>
<evidence type="ECO:0000256" key="8">
    <source>
        <dbReference type="ARBA" id="ARBA00023136"/>
    </source>
</evidence>
<dbReference type="Proteomes" id="UP000298061">
    <property type="component" value="Unassembled WGS sequence"/>
</dbReference>
<evidence type="ECO:0000256" key="4">
    <source>
        <dbReference type="ARBA" id="ARBA00011351"/>
    </source>
</evidence>
<evidence type="ECO:0000256" key="6">
    <source>
        <dbReference type="ARBA" id="ARBA00022989"/>
    </source>
</evidence>
<evidence type="ECO:0000256" key="9">
    <source>
        <dbReference type="RuleBase" id="RU367056"/>
    </source>
</evidence>
<keyword evidence="5 9" id="KW-0812">Transmembrane</keyword>
<comment type="subcellular location">
    <subcellularLocation>
        <location evidence="2">Mitochondrion membrane</location>
        <topology evidence="2">Single-pass membrane protein</topology>
    </subcellularLocation>
</comment>
<evidence type="ECO:0000259" key="11">
    <source>
        <dbReference type="Pfam" id="PF09813"/>
    </source>
</evidence>
<sequence>MSPGLKRAREPYKVKNAITGIAITAFIVGAWAYSISAVKQDSFDDVDEEARALVGSGARSLEDEERARKAEMAKLAATGANTSTARASGLSAPVAAPSPSSQAPAAARGVLVGVLETRYPRLLDPTRKTLVWGAPSVDRIGRIGDRSQFSS</sequence>
<feature type="compositionally biased region" description="Low complexity" evidence="10">
    <location>
        <begin position="87"/>
        <end position="102"/>
    </location>
</feature>